<evidence type="ECO:0000256" key="2">
    <source>
        <dbReference type="ARBA" id="ARBA00023125"/>
    </source>
</evidence>
<evidence type="ECO:0000256" key="3">
    <source>
        <dbReference type="ARBA" id="ARBA00023163"/>
    </source>
</evidence>
<proteinExistence type="predicted"/>
<evidence type="ECO:0000256" key="1">
    <source>
        <dbReference type="ARBA" id="ARBA00023015"/>
    </source>
</evidence>
<dbReference type="GO" id="GO:0000976">
    <property type="term" value="F:transcription cis-regulatory region binding"/>
    <property type="evidence" value="ECO:0007669"/>
    <property type="project" value="TreeGrafter"/>
</dbReference>
<dbReference type="PRINTS" id="PR00455">
    <property type="entry name" value="HTHTETR"/>
</dbReference>
<feature type="DNA-binding region" description="H-T-H motif" evidence="4">
    <location>
        <begin position="19"/>
        <end position="38"/>
    </location>
</feature>
<dbReference type="Gene3D" id="1.10.10.60">
    <property type="entry name" value="Homeodomain-like"/>
    <property type="match status" value="1"/>
</dbReference>
<keyword evidence="3" id="KW-0804">Transcription</keyword>
<name>A0A3N1CSW4_9ACTN</name>
<keyword evidence="7" id="KW-1185">Reference proteome</keyword>
<comment type="caution">
    <text evidence="6">The sequence shown here is derived from an EMBL/GenBank/DDBJ whole genome shotgun (WGS) entry which is preliminary data.</text>
</comment>
<accession>A0A3N1CSW4</accession>
<evidence type="ECO:0000259" key="5">
    <source>
        <dbReference type="PROSITE" id="PS50977"/>
    </source>
</evidence>
<dbReference type="Gene3D" id="1.10.357.10">
    <property type="entry name" value="Tetracycline Repressor, domain 2"/>
    <property type="match status" value="1"/>
</dbReference>
<dbReference type="InterPro" id="IPR001647">
    <property type="entry name" value="HTH_TetR"/>
</dbReference>
<feature type="domain" description="HTH tetR-type" evidence="5">
    <location>
        <begin position="1"/>
        <end position="56"/>
    </location>
</feature>
<dbReference type="AlphaFoldDB" id="A0A3N1CSW4"/>
<dbReference type="PROSITE" id="PS50977">
    <property type="entry name" value="HTH_TETR_2"/>
    <property type="match status" value="1"/>
</dbReference>
<keyword evidence="2 4" id="KW-0238">DNA-binding</keyword>
<dbReference type="InterPro" id="IPR009057">
    <property type="entry name" value="Homeodomain-like_sf"/>
</dbReference>
<dbReference type="InterPro" id="IPR023772">
    <property type="entry name" value="DNA-bd_HTH_TetR-type_CS"/>
</dbReference>
<organism evidence="6 7">
    <name type="scientific">Actinocorallia herbida</name>
    <dbReference type="NCBI Taxonomy" id="58109"/>
    <lineage>
        <taxon>Bacteria</taxon>
        <taxon>Bacillati</taxon>
        <taxon>Actinomycetota</taxon>
        <taxon>Actinomycetes</taxon>
        <taxon>Streptosporangiales</taxon>
        <taxon>Thermomonosporaceae</taxon>
        <taxon>Actinocorallia</taxon>
    </lineage>
</organism>
<dbReference type="Pfam" id="PF00440">
    <property type="entry name" value="TetR_N"/>
    <property type="match status" value="1"/>
</dbReference>
<evidence type="ECO:0000256" key="4">
    <source>
        <dbReference type="PROSITE-ProRule" id="PRU00335"/>
    </source>
</evidence>
<keyword evidence="1" id="KW-0805">Transcription regulation</keyword>
<dbReference type="Proteomes" id="UP000272400">
    <property type="component" value="Unassembled WGS sequence"/>
</dbReference>
<dbReference type="PROSITE" id="PS01081">
    <property type="entry name" value="HTH_TETR_1"/>
    <property type="match status" value="1"/>
</dbReference>
<dbReference type="SUPFAM" id="SSF46689">
    <property type="entry name" value="Homeodomain-like"/>
    <property type="match status" value="1"/>
</dbReference>
<gene>
    <name evidence="6" type="ORF">EDD29_1825</name>
</gene>
<dbReference type="PANTHER" id="PTHR30055">
    <property type="entry name" value="HTH-TYPE TRANSCRIPTIONAL REGULATOR RUTR"/>
    <property type="match status" value="1"/>
</dbReference>
<sequence>MIFEGAFRAVRRKGYAEVTVADVLAEAGVARRSFYRHFGSKDELIAAMFRREAERFTAAVTRAVRAAATPGEALVTWVDEILALALSPSKARRAQVFASPDAAQRHSADDHQRTYGPLIALLAETLREGAADGTFPAARPEPDARLVSAATWETLAALRDEADAEVQQGKRADLLSFVRRALGVAEGTGR</sequence>
<evidence type="ECO:0000313" key="7">
    <source>
        <dbReference type="Proteomes" id="UP000272400"/>
    </source>
</evidence>
<dbReference type="PANTHER" id="PTHR30055:SF234">
    <property type="entry name" value="HTH-TYPE TRANSCRIPTIONAL REGULATOR BETI"/>
    <property type="match status" value="1"/>
</dbReference>
<protein>
    <submittedName>
        <fullName evidence="6">TetR family transcriptional regulator</fullName>
    </submittedName>
</protein>
<evidence type="ECO:0000313" key="6">
    <source>
        <dbReference type="EMBL" id="ROO84305.1"/>
    </source>
</evidence>
<reference evidence="6 7" key="1">
    <citation type="submission" date="2018-11" db="EMBL/GenBank/DDBJ databases">
        <title>Sequencing the genomes of 1000 actinobacteria strains.</title>
        <authorList>
            <person name="Klenk H.-P."/>
        </authorList>
    </citation>
    <scope>NUCLEOTIDE SEQUENCE [LARGE SCALE GENOMIC DNA]</scope>
    <source>
        <strain evidence="6 7">DSM 44254</strain>
    </source>
</reference>
<dbReference type="InterPro" id="IPR050109">
    <property type="entry name" value="HTH-type_TetR-like_transc_reg"/>
</dbReference>
<dbReference type="EMBL" id="RJKE01000001">
    <property type="protein sequence ID" value="ROO84305.1"/>
    <property type="molecule type" value="Genomic_DNA"/>
</dbReference>
<dbReference type="GO" id="GO:0003700">
    <property type="term" value="F:DNA-binding transcription factor activity"/>
    <property type="evidence" value="ECO:0007669"/>
    <property type="project" value="TreeGrafter"/>
</dbReference>